<dbReference type="PANTHER" id="PTHR38009:SF1">
    <property type="entry name" value="CONSERVED HYPOTHETICAL PHAGE TAIL PROTEIN"/>
    <property type="match status" value="1"/>
</dbReference>
<gene>
    <name evidence="1" type="ORF">GCM10011383_40110</name>
</gene>
<keyword evidence="2" id="KW-1185">Reference proteome</keyword>
<dbReference type="EMBL" id="BMHT01000008">
    <property type="protein sequence ID" value="GGF24451.1"/>
    <property type="molecule type" value="Genomic_DNA"/>
</dbReference>
<comment type="caution">
    <text evidence="1">The sequence shown here is derived from an EMBL/GenBank/DDBJ whole genome shotgun (WGS) entry which is preliminary data.</text>
</comment>
<dbReference type="PANTHER" id="PTHR38009">
    <property type="entry name" value="CONSERVED HYPOTHETICAL PHAGE TAIL PROTEIN"/>
    <property type="match status" value="1"/>
</dbReference>
<accession>A0ABQ1UT63</accession>
<protein>
    <recommendedName>
        <fullName evidence="3">Phage tail protein</fullName>
    </recommendedName>
</protein>
<dbReference type="RefSeq" id="WP_188815840.1">
    <property type="nucleotide sequence ID" value="NZ_BMHT01000008.1"/>
</dbReference>
<evidence type="ECO:0000313" key="1">
    <source>
        <dbReference type="EMBL" id="GGF24451.1"/>
    </source>
</evidence>
<evidence type="ECO:0008006" key="3">
    <source>
        <dbReference type="Google" id="ProtNLM"/>
    </source>
</evidence>
<dbReference type="Pfam" id="PF06841">
    <property type="entry name" value="Phage_T4_gp19"/>
    <property type="match status" value="1"/>
</dbReference>
<proteinExistence type="predicted"/>
<evidence type="ECO:0000313" key="2">
    <source>
        <dbReference type="Proteomes" id="UP000632273"/>
    </source>
</evidence>
<reference evidence="2" key="1">
    <citation type="journal article" date="2019" name="Int. J. Syst. Evol. Microbiol.">
        <title>The Global Catalogue of Microorganisms (GCM) 10K type strain sequencing project: providing services to taxonomists for standard genome sequencing and annotation.</title>
        <authorList>
            <consortium name="The Broad Institute Genomics Platform"/>
            <consortium name="The Broad Institute Genome Sequencing Center for Infectious Disease"/>
            <person name="Wu L."/>
            <person name="Ma J."/>
        </authorList>
    </citation>
    <scope>NUCLEOTIDE SEQUENCE [LARGE SCALE GENOMIC DNA]</scope>
    <source>
        <strain evidence="2">CGMCC 1.15197</strain>
    </source>
</reference>
<dbReference type="InterPro" id="IPR010667">
    <property type="entry name" value="Phage_T4_Gp19"/>
</dbReference>
<sequence>MTGLVYPPTGFHFLVGFELFPQTVQDVRFQEVSGLNVEMQMESVKEGGENRFEHQLPVRSKYADLVLKRGLLIGSGVYQWAKNAFEDFTFQPVNLIVSLLNEQHAPLLSWHVVHALPKKWDVSAFNAEQNTIAIETLTLTYRYYNTIRI</sequence>
<name>A0ABQ1UT63_9BACT</name>
<dbReference type="InterPro" id="IPR011747">
    <property type="entry name" value="CHP02241"/>
</dbReference>
<dbReference type="Proteomes" id="UP000632273">
    <property type="component" value="Unassembled WGS sequence"/>
</dbReference>
<organism evidence="1 2">
    <name type="scientific">Hymenobacter cavernae</name>
    <dbReference type="NCBI Taxonomy" id="2044852"/>
    <lineage>
        <taxon>Bacteria</taxon>
        <taxon>Pseudomonadati</taxon>
        <taxon>Bacteroidota</taxon>
        <taxon>Cytophagia</taxon>
        <taxon>Cytophagales</taxon>
        <taxon>Hymenobacteraceae</taxon>
        <taxon>Hymenobacter</taxon>
    </lineage>
</organism>
<dbReference type="NCBIfam" id="TIGR02241">
    <property type="entry name" value="conserved hypothetical phage tail region protein"/>
    <property type="match status" value="1"/>
</dbReference>